<protein>
    <recommendedName>
        <fullName evidence="1">Putative restriction endonuclease domain-containing protein</fullName>
    </recommendedName>
</protein>
<evidence type="ECO:0000259" key="1">
    <source>
        <dbReference type="Pfam" id="PF05685"/>
    </source>
</evidence>
<dbReference type="Pfam" id="PF05685">
    <property type="entry name" value="Uma2"/>
    <property type="match status" value="1"/>
</dbReference>
<dbReference type="Gene3D" id="3.90.1570.10">
    <property type="entry name" value="tt1808, chain A"/>
    <property type="match status" value="1"/>
</dbReference>
<dbReference type="Proteomes" id="UP000612585">
    <property type="component" value="Unassembled WGS sequence"/>
</dbReference>
<dbReference type="InterPro" id="IPR011335">
    <property type="entry name" value="Restrct_endonuc-II-like"/>
</dbReference>
<dbReference type="CDD" id="cd06260">
    <property type="entry name" value="DUF820-like"/>
    <property type="match status" value="1"/>
</dbReference>
<dbReference type="EMBL" id="BOPG01000072">
    <property type="protein sequence ID" value="GIJ62000.1"/>
    <property type="molecule type" value="Genomic_DNA"/>
</dbReference>
<evidence type="ECO:0000313" key="2">
    <source>
        <dbReference type="EMBL" id="GIJ62000.1"/>
    </source>
</evidence>
<dbReference type="SUPFAM" id="SSF52980">
    <property type="entry name" value="Restriction endonuclease-like"/>
    <property type="match status" value="1"/>
</dbReference>
<feature type="domain" description="Putative restriction endonuclease" evidence="1">
    <location>
        <begin position="15"/>
        <end position="180"/>
    </location>
</feature>
<dbReference type="AlphaFoldDB" id="A0A8J3ZI75"/>
<evidence type="ECO:0000313" key="3">
    <source>
        <dbReference type="Proteomes" id="UP000612585"/>
    </source>
</evidence>
<accession>A0A8J3ZI75</accession>
<dbReference type="InterPro" id="IPR008538">
    <property type="entry name" value="Uma2"/>
</dbReference>
<dbReference type="PANTHER" id="PTHR35400">
    <property type="entry name" value="SLR1083 PROTEIN"/>
    <property type="match status" value="1"/>
</dbReference>
<reference evidence="2" key="1">
    <citation type="submission" date="2021-01" db="EMBL/GenBank/DDBJ databases">
        <title>Whole genome shotgun sequence of Virgisporangium aurantiacum NBRC 16421.</title>
        <authorList>
            <person name="Komaki H."/>
            <person name="Tamura T."/>
        </authorList>
    </citation>
    <scope>NUCLEOTIDE SEQUENCE</scope>
    <source>
        <strain evidence="2">NBRC 16421</strain>
    </source>
</reference>
<dbReference type="PANTHER" id="PTHR35400:SF3">
    <property type="entry name" value="SLL1072 PROTEIN"/>
    <property type="match status" value="1"/>
</dbReference>
<comment type="caution">
    <text evidence="2">The sequence shown here is derived from an EMBL/GenBank/DDBJ whole genome shotgun (WGS) entry which is preliminary data.</text>
</comment>
<organism evidence="2 3">
    <name type="scientific">Virgisporangium aurantiacum</name>
    <dbReference type="NCBI Taxonomy" id="175570"/>
    <lineage>
        <taxon>Bacteria</taxon>
        <taxon>Bacillati</taxon>
        <taxon>Actinomycetota</taxon>
        <taxon>Actinomycetes</taxon>
        <taxon>Micromonosporales</taxon>
        <taxon>Micromonosporaceae</taxon>
        <taxon>Virgisporangium</taxon>
    </lineage>
</organism>
<sequence>MTASVPRGAESWTLDDLFDLPNDGNRYELIEGRLLVSPAPARPHFRAATRLHRLLLRAAPEYLAVGQNAGLVDGPKKQTYFIPDLVVVPDSVLDLDGPALLPAVTLLAVEILSPDSASTDDVTKRYWYARLGIPQYWIVDPKGRQLAVMLLRTDRPQYRDAVVVRAGETWQTDTPFPIELDPAAFC</sequence>
<proteinExistence type="predicted"/>
<keyword evidence="3" id="KW-1185">Reference proteome</keyword>
<name>A0A8J3ZI75_9ACTN</name>
<gene>
    <name evidence="2" type="ORF">Vau01_095160</name>
</gene>
<dbReference type="InterPro" id="IPR012296">
    <property type="entry name" value="Nuclease_put_TT1808"/>
</dbReference>
<dbReference type="RefSeq" id="WP_204007332.1">
    <property type="nucleotide sequence ID" value="NZ_BOPG01000072.1"/>
</dbReference>